<keyword evidence="1" id="KW-0472">Membrane</keyword>
<accession>A0A2K3PCH0</accession>
<feature type="transmembrane region" description="Helical" evidence="1">
    <location>
        <begin position="24"/>
        <end position="43"/>
    </location>
</feature>
<feature type="transmembrane region" description="Helical" evidence="1">
    <location>
        <begin position="49"/>
        <end position="69"/>
    </location>
</feature>
<protein>
    <submittedName>
        <fullName evidence="2">Solute carrier family 22 member</fullName>
    </submittedName>
</protein>
<organism evidence="2 3">
    <name type="scientific">Trifolium pratense</name>
    <name type="common">Red clover</name>
    <dbReference type="NCBI Taxonomy" id="57577"/>
    <lineage>
        <taxon>Eukaryota</taxon>
        <taxon>Viridiplantae</taxon>
        <taxon>Streptophyta</taxon>
        <taxon>Embryophyta</taxon>
        <taxon>Tracheophyta</taxon>
        <taxon>Spermatophyta</taxon>
        <taxon>Magnoliopsida</taxon>
        <taxon>eudicotyledons</taxon>
        <taxon>Gunneridae</taxon>
        <taxon>Pentapetalae</taxon>
        <taxon>rosids</taxon>
        <taxon>fabids</taxon>
        <taxon>Fabales</taxon>
        <taxon>Fabaceae</taxon>
        <taxon>Papilionoideae</taxon>
        <taxon>50 kb inversion clade</taxon>
        <taxon>NPAAA clade</taxon>
        <taxon>Hologalegina</taxon>
        <taxon>IRL clade</taxon>
        <taxon>Trifolieae</taxon>
        <taxon>Trifolium</taxon>
    </lineage>
</organism>
<dbReference type="AlphaFoldDB" id="A0A2K3PCH0"/>
<proteinExistence type="predicted"/>
<dbReference type="STRING" id="57577.A0A2K3PCH0"/>
<keyword evidence="1" id="KW-0812">Transmembrane</keyword>
<reference evidence="2 3" key="2">
    <citation type="journal article" date="2017" name="Front. Plant Sci.">
        <title>Gene Classification and Mining of Molecular Markers Useful in Red Clover (Trifolium pratense) Breeding.</title>
        <authorList>
            <person name="Istvanek J."/>
            <person name="Dluhosova J."/>
            <person name="Dluhos P."/>
            <person name="Patkova L."/>
            <person name="Nedelnik J."/>
            <person name="Repkova J."/>
        </authorList>
    </citation>
    <scope>NUCLEOTIDE SEQUENCE [LARGE SCALE GENOMIC DNA]</scope>
    <source>
        <strain evidence="3">cv. Tatra</strain>
        <tissue evidence="2">Young leaves</tissue>
    </source>
</reference>
<sequence length="105" mass="11801">MLKRVSSEENADDDNGELFHKRWAIIRMIAVMILGIGIGMVYFGRKNNIFSYGVFGAVIILSNFTLFCLPETKGIVLCDTMDQQEKKEIALRDAINQEKTGIVSV</sequence>
<evidence type="ECO:0000313" key="2">
    <source>
        <dbReference type="EMBL" id="PNY12990.1"/>
    </source>
</evidence>
<evidence type="ECO:0000256" key="1">
    <source>
        <dbReference type="SAM" id="Phobius"/>
    </source>
</evidence>
<reference evidence="2 3" key="1">
    <citation type="journal article" date="2014" name="Am. J. Bot.">
        <title>Genome assembly and annotation for red clover (Trifolium pratense; Fabaceae).</title>
        <authorList>
            <person name="Istvanek J."/>
            <person name="Jaros M."/>
            <person name="Krenek A."/>
            <person name="Repkova J."/>
        </authorList>
    </citation>
    <scope>NUCLEOTIDE SEQUENCE [LARGE SCALE GENOMIC DNA]</scope>
    <source>
        <strain evidence="3">cv. Tatra</strain>
        <tissue evidence="2">Young leaves</tissue>
    </source>
</reference>
<keyword evidence="1" id="KW-1133">Transmembrane helix</keyword>
<dbReference type="EMBL" id="ASHM01005722">
    <property type="protein sequence ID" value="PNY12990.1"/>
    <property type="molecule type" value="Genomic_DNA"/>
</dbReference>
<name>A0A2K3PCH0_TRIPR</name>
<dbReference type="Proteomes" id="UP000236291">
    <property type="component" value="Unassembled WGS sequence"/>
</dbReference>
<evidence type="ECO:0000313" key="3">
    <source>
        <dbReference type="Proteomes" id="UP000236291"/>
    </source>
</evidence>
<comment type="caution">
    <text evidence="2">The sequence shown here is derived from an EMBL/GenBank/DDBJ whole genome shotgun (WGS) entry which is preliminary data.</text>
</comment>
<gene>
    <name evidence="2" type="ORF">L195_g009635</name>
</gene>